<comment type="caution">
    <text evidence="2">The sequence shown here is derived from an EMBL/GenBank/DDBJ whole genome shotgun (WGS) entry which is preliminary data.</text>
</comment>
<evidence type="ECO:0000313" key="3">
    <source>
        <dbReference type="Proteomes" id="UP000735302"/>
    </source>
</evidence>
<evidence type="ECO:0000256" key="1">
    <source>
        <dbReference type="SAM" id="MobiDB-lite"/>
    </source>
</evidence>
<accession>A0AAV4BBQ5</accession>
<gene>
    <name evidence="2" type="ORF">PoB_004347500</name>
</gene>
<dbReference type="AlphaFoldDB" id="A0AAV4BBQ5"/>
<feature type="compositionally biased region" description="Polar residues" evidence="1">
    <location>
        <begin position="1"/>
        <end position="25"/>
    </location>
</feature>
<keyword evidence="3" id="KW-1185">Reference proteome</keyword>
<feature type="compositionally biased region" description="Basic and acidic residues" evidence="1">
    <location>
        <begin position="31"/>
        <end position="46"/>
    </location>
</feature>
<evidence type="ECO:0000313" key="2">
    <source>
        <dbReference type="EMBL" id="GFO16970.1"/>
    </source>
</evidence>
<dbReference type="Proteomes" id="UP000735302">
    <property type="component" value="Unassembled WGS sequence"/>
</dbReference>
<sequence>MGKVPNVTTMVNSEPKSPNRNNQLILSVKTDSLHSERSPSYQEKRLPQQSSKLASYPKDEQNSMIYAADFPSRGFDNLRIKRHKSATHAVRAVSISRDEPIARQATLQLRSHRRKRCSVEAVEGKCISVLTFKRKRTDDDAITGEPGTDPSSWTRDKDLSPVACGLDHVVPLK</sequence>
<feature type="non-terminal residue" evidence="2">
    <location>
        <position position="173"/>
    </location>
</feature>
<organism evidence="2 3">
    <name type="scientific">Plakobranchus ocellatus</name>
    <dbReference type="NCBI Taxonomy" id="259542"/>
    <lineage>
        <taxon>Eukaryota</taxon>
        <taxon>Metazoa</taxon>
        <taxon>Spiralia</taxon>
        <taxon>Lophotrochozoa</taxon>
        <taxon>Mollusca</taxon>
        <taxon>Gastropoda</taxon>
        <taxon>Heterobranchia</taxon>
        <taxon>Euthyneura</taxon>
        <taxon>Panpulmonata</taxon>
        <taxon>Sacoglossa</taxon>
        <taxon>Placobranchoidea</taxon>
        <taxon>Plakobranchidae</taxon>
        <taxon>Plakobranchus</taxon>
    </lineage>
</organism>
<dbReference type="EMBL" id="BLXT01004727">
    <property type="protein sequence ID" value="GFO16970.1"/>
    <property type="molecule type" value="Genomic_DNA"/>
</dbReference>
<name>A0AAV4BBQ5_9GAST</name>
<feature type="region of interest" description="Disordered" evidence="1">
    <location>
        <begin position="1"/>
        <end position="58"/>
    </location>
</feature>
<reference evidence="2 3" key="1">
    <citation type="journal article" date="2021" name="Elife">
        <title>Chloroplast acquisition without the gene transfer in kleptoplastic sea slugs, Plakobranchus ocellatus.</title>
        <authorList>
            <person name="Maeda T."/>
            <person name="Takahashi S."/>
            <person name="Yoshida T."/>
            <person name="Shimamura S."/>
            <person name="Takaki Y."/>
            <person name="Nagai Y."/>
            <person name="Toyoda A."/>
            <person name="Suzuki Y."/>
            <person name="Arimoto A."/>
            <person name="Ishii H."/>
            <person name="Satoh N."/>
            <person name="Nishiyama T."/>
            <person name="Hasebe M."/>
            <person name="Maruyama T."/>
            <person name="Minagawa J."/>
            <person name="Obokata J."/>
            <person name="Shigenobu S."/>
        </authorList>
    </citation>
    <scope>NUCLEOTIDE SEQUENCE [LARGE SCALE GENOMIC DNA]</scope>
</reference>
<protein>
    <submittedName>
        <fullName evidence="2">Uncharacterized protein</fullName>
    </submittedName>
</protein>
<proteinExistence type="predicted"/>